<keyword evidence="4 9" id="KW-0812">Transmembrane</keyword>
<organism evidence="11 12">
    <name type="scientific">Dovyalis caffra</name>
    <dbReference type="NCBI Taxonomy" id="77055"/>
    <lineage>
        <taxon>Eukaryota</taxon>
        <taxon>Viridiplantae</taxon>
        <taxon>Streptophyta</taxon>
        <taxon>Embryophyta</taxon>
        <taxon>Tracheophyta</taxon>
        <taxon>Spermatophyta</taxon>
        <taxon>Magnoliopsida</taxon>
        <taxon>eudicotyledons</taxon>
        <taxon>Gunneridae</taxon>
        <taxon>Pentapetalae</taxon>
        <taxon>rosids</taxon>
        <taxon>fabids</taxon>
        <taxon>Malpighiales</taxon>
        <taxon>Salicaceae</taxon>
        <taxon>Flacourtieae</taxon>
        <taxon>Dovyalis</taxon>
    </lineage>
</organism>
<dbReference type="GO" id="GO:0008374">
    <property type="term" value="F:O-acyltransferase activity"/>
    <property type="evidence" value="ECO:0007669"/>
    <property type="project" value="InterPro"/>
</dbReference>
<gene>
    <name evidence="11" type="ORF">DCAF_LOCUS18085</name>
</gene>
<evidence type="ECO:0000256" key="3">
    <source>
        <dbReference type="ARBA" id="ARBA00022679"/>
    </source>
</evidence>
<feature type="domain" description="Wax synthase" evidence="10">
    <location>
        <begin position="15"/>
        <end position="101"/>
    </location>
</feature>
<comment type="caution">
    <text evidence="11">The sequence shown here is derived from an EMBL/GenBank/DDBJ whole genome shotgun (WGS) entry which is preliminary data.</text>
</comment>
<evidence type="ECO:0000313" key="11">
    <source>
        <dbReference type="EMBL" id="CAK7345082.1"/>
    </source>
</evidence>
<dbReference type="Pfam" id="PF13813">
    <property type="entry name" value="MBOAT_2"/>
    <property type="match status" value="1"/>
</dbReference>
<evidence type="ECO:0000256" key="2">
    <source>
        <dbReference type="ARBA" id="ARBA00007282"/>
    </source>
</evidence>
<dbReference type="Proteomes" id="UP001314170">
    <property type="component" value="Unassembled WGS sequence"/>
</dbReference>
<evidence type="ECO:0000256" key="8">
    <source>
        <dbReference type="ARBA" id="ARBA00023315"/>
    </source>
</evidence>
<evidence type="ECO:0000259" key="10">
    <source>
        <dbReference type="Pfam" id="PF13813"/>
    </source>
</evidence>
<accession>A0AAV1S5K4</accession>
<sequence length="187" mass="21616">MVGALARACLGVELEPQFDEPYLASSLQDFWGKRWNLMVTSILHPTVYNPIRSVSRRWIAKKWASLPAVIGTFLVSGLMHELIFYDIGRQKPKWEVTCFFLLHGFCLAIEIGIKREIKCTWRLPKVVTAPLVVGSVVVSAMWLFMPTVVRCKIDVEARKEVFAFFNFMKGAYIYLRDIFIDHNDHKF</sequence>
<evidence type="ECO:0000256" key="7">
    <source>
        <dbReference type="ARBA" id="ARBA00023136"/>
    </source>
</evidence>
<comment type="similarity">
    <text evidence="2">Belongs to the wax synthase family.</text>
</comment>
<evidence type="ECO:0000256" key="9">
    <source>
        <dbReference type="SAM" id="Phobius"/>
    </source>
</evidence>
<evidence type="ECO:0000256" key="5">
    <source>
        <dbReference type="ARBA" id="ARBA00022989"/>
    </source>
</evidence>
<proteinExistence type="inferred from homology"/>
<dbReference type="GO" id="GO:0006629">
    <property type="term" value="P:lipid metabolic process"/>
    <property type="evidence" value="ECO:0007669"/>
    <property type="project" value="UniProtKB-KW"/>
</dbReference>
<reference evidence="11 12" key="1">
    <citation type="submission" date="2024-01" db="EMBL/GenBank/DDBJ databases">
        <authorList>
            <person name="Waweru B."/>
        </authorList>
    </citation>
    <scope>NUCLEOTIDE SEQUENCE [LARGE SCALE GENOMIC DNA]</scope>
</reference>
<feature type="transmembrane region" description="Helical" evidence="9">
    <location>
        <begin position="66"/>
        <end position="88"/>
    </location>
</feature>
<evidence type="ECO:0000256" key="6">
    <source>
        <dbReference type="ARBA" id="ARBA00023098"/>
    </source>
</evidence>
<dbReference type="InterPro" id="IPR032805">
    <property type="entry name" value="Wax_synthase_dom"/>
</dbReference>
<dbReference type="PANTHER" id="PTHR31595:SF38">
    <property type="entry name" value="MBOAT (MEMBRANE BOUND O-ACYL TRANSFERASE) FAMILY PROTEIN"/>
    <property type="match status" value="1"/>
</dbReference>
<keyword evidence="3" id="KW-0808">Transferase</keyword>
<keyword evidence="8" id="KW-0012">Acyltransferase</keyword>
<dbReference type="AlphaFoldDB" id="A0AAV1S5K4"/>
<keyword evidence="5 9" id="KW-1133">Transmembrane helix</keyword>
<dbReference type="PANTHER" id="PTHR31595">
    <property type="entry name" value="LONG-CHAIN-ALCOHOL O-FATTY-ACYLTRANSFERASE 3-RELATED"/>
    <property type="match status" value="1"/>
</dbReference>
<keyword evidence="7 9" id="KW-0472">Membrane</keyword>
<protein>
    <recommendedName>
        <fullName evidence="10">Wax synthase domain-containing protein</fullName>
    </recommendedName>
</protein>
<keyword evidence="6" id="KW-0443">Lipid metabolism</keyword>
<evidence type="ECO:0000256" key="1">
    <source>
        <dbReference type="ARBA" id="ARBA00004141"/>
    </source>
</evidence>
<evidence type="ECO:0000313" key="12">
    <source>
        <dbReference type="Proteomes" id="UP001314170"/>
    </source>
</evidence>
<evidence type="ECO:0000256" key="4">
    <source>
        <dbReference type="ARBA" id="ARBA00022692"/>
    </source>
</evidence>
<feature type="transmembrane region" description="Helical" evidence="9">
    <location>
        <begin position="125"/>
        <end position="145"/>
    </location>
</feature>
<dbReference type="EMBL" id="CAWUPB010001166">
    <property type="protein sequence ID" value="CAK7345082.1"/>
    <property type="molecule type" value="Genomic_DNA"/>
</dbReference>
<dbReference type="InterPro" id="IPR044851">
    <property type="entry name" value="Wax_synthase"/>
</dbReference>
<name>A0AAV1S5K4_9ROSI</name>
<comment type="subcellular location">
    <subcellularLocation>
        <location evidence="1">Membrane</location>
        <topology evidence="1">Multi-pass membrane protein</topology>
    </subcellularLocation>
</comment>
<keyword evidence="12" id="KW-1185">Reference proteome</keyword>
<dbReference type="GO" id="GO:0016020">
    <property type="term" value="C:membrane"/>
    <property type="evidence" value="ECO:0007669"/>
    <property type="project" value="UniProtKB-SubCell"/>
</dbReference>